<dbReference type="PANTHER" id="PTHR31350:SF30">
    <property type="entry name" value="TRANSGLUTAMINASE FAMILY PROTEIN"/>
    <property type="match status" value="1"/>
</dbReference>
<feature type="non-terminal residue" evidence="1">
    <location>
        <position position="1"/>
    </location>
</feature>
<dbReference type="AlphaFoldDB" id="A0A059CJG8"/>
<dbReference type="InParanoid" id="A0A059CJG8"/>
<sequence length="169" mass="18974">IVIPNPRVLEYVGISGDDCRCYCGRHQVLKAARERFTQEISFQSKDKDISLANVLLYVAAEDEAFLALNRELDAEFLSKERRSASVSSDAQKCDSLDNMPMSGRTISQWLSELASIAKEVEAELISRDIGCHLVEVLEAVNVVFLDERLQADTCSCRFQMFILALCAEF</sequence>
<name>A0A059CJG8_EUCGR</name>
<organism evidence="1">
    <name type="scientific">Eucalyptus grandis</name>
    <name type="common">Flooded gum</name>
    <dbReference type="NCBI Taxonomy" id="71139"/>
    <lineage>
        <taxon>Eukaryota</taxon>
        <taxon>Viridiplantae</taxon>
        <taxon>Streptophyta</taxon>
        <taxon>Embryophyta</taxon>
        <taxon>Tracheophyta</taxon>
        <taxon>Spermatophyta</taxon>
        <taxon>Magnoliopsida</taxon>
        <taxon>eudicotyledons</taxon>
        <taxon>Gunneridae</taxon>
        <taxon>Pentapetalae</taxon>
        <taxon>rosids</taxon>
        <taxon>malvids</taxon>
        <taxon>Myrtales</taxon>
        <taxon>Myrtaceae</taxon>
        <taxon>Myrtoideae</taxon>
        <taxon>Eucalypteae</taxon>
        <taxon>Eucalyptus</taxon>
    </lineage>
</organism>
<reference evidence="1" key="1">
    <citation type="submission" date="2013-07" db="EMBL/GenBank/DDBJ databases">
        <title>The genome of Eucalyptus grandis.</title>
        <authorList>
            <person name="Schmutz J."/>
            <person name="Hayes R."/>
            <person name="Myburg A."/>
            <person name="Tuskan G."/>
            <person name="Grattapaglia D."/>
            <person name="Rokhsar D.S."/>
        </authorList>
    </citation>
    <scope>NUCLEOTIDE SEQUENCE</scope>
    <source>
        <tissue evidence="1">Leaf extractions</tissue>
    </source>
</reference>
<dbReference type="Gramene" id="KCW78379">
    <property type="protein sequence ID" value="KCW78379"/>
    <property type="gene ID" value="EUGRSUZ_D02550"/>
</dbReference>
<dbReference type="STRING" id="71139.A0A059CJG8"/>
<dbReference type="PANTHER" id="PTHR31350">
    <property type="entry name" value="SI:DKEY-261L7.2"/>
    <property type="match status" value="1"/>
</dbReference>
<proteinExistence type="predicted"/>
<dbReference type="EMBL" id="KK198756">
    <property type="protein sequence ID" value="KCW78379.1"/>
    <property type="molecule type" value="Genomic_DNA"/>
</dbReference>
<evidence type="ECO:0000313" key="1">
    <source>
        <dbReference type="EMBL" id="KCW78379.1"/>
    </source>
</evidence>
<protein>
    <submittedName>
        <fullName evidence="1">Uncharacterized protein</fullName>
    </submittedName>
</protein>
<accession>A0A059CJG8</accession>
<gene>
    <name evidence="1" type="ORF">EUGRSUZ_D02550</name>
</gene>